<evidence type="ECO:0000256" key="1">
    <source>
        <dbReference type="SAM" id="MobiDB-lite"/>
    </source>
</evidence>
<gene>
    <name evidence="2" type="ORF">JS756_02320</name>
</gene>
<evidence type="ECO:0000313" key="3">
    <source>
        <dbReference type="Proteomes" id="UP000788262"/>
    </source>
</evidence>
<proteinExistence type="predicted"/>
<keyword evidence="3" id="KW-1185">Reference proteome</keyword>
<dbReference type="Proteomes" id="UP000788262">
    <property type="component" value="Unassembled WGS sequence"/>
</dbReference>
<dbReference type="RefSeq" id="WP_205381177.1">
    <property type="nucleotide sequence ID" value="NZ_JAFFZS010000001.1"/>
</dbReference>
<feature type="compositionally biased region" description="Basic and acidic residues" evidence="1">
    <location>
        <begin position="43"/>
        <end position="65"/>
    </location>
</feature>
<feature type="region of interest" description="Disordered" evidence="1">
    <location>
        <begin position="1"/>
        <end position="65"/>
    </location>
</feature>
<protein>
    <submittedName>
        <fullName evidence="2">Antitoxin</fullName>
    </submittedName>
</protein>
<dbReference type="Pfam" id="PF14013">
    <property type="entry name" value="MT0933_antitox"/>
    <property type="match status" value="1"/>
</dbReference>
<accession>A0ABS2VIP8</accession>
<dbReference type="InterPro" id="IPR028037">
    <property type="entry name" value="Antitoxin_Rv0909/MT0933"/>
</dbReference>
<feature type="compositionally biased region" description="Basic and acidic residues" evidence="1">
    <location>
        <begin position="1"/>
        <end position="34"/>
    </location>
</feature>
<organism evidence="2 3">
    <name type="scientific">Streptomyces actuosus</name>
    <dbReference type="NCBI Taxonomy" id="1885"/>
    <lineage>
        <taxon>Bacteria</taxon>
        <taxon>Bacillati</taxon>
        <taxon>Actinomycetota</taxon>
        <taxon>Actinomycetes</taxon>
        <taxon>Kitasatosporales</taxon>
        <taxon>Streptomycetaceae</taxon>
        <taxon>Streptomyces</taxon>
    </lineage>
</organism>
<comment type="caution">
    <text evidence="2">The sequence shown here is derived from an EMBL/GenBank/DDBJ whole genome shotgun (WGS) entry which is preliminary data.</text>
</comment>
<sequence>MGVMDKLKQLVKGHEDQAGRAADKTGDAVDDRTGGKYAGHVDTAQEKLKEQLGEDDRDPRDRPHP</sequence>
<dbReference type="EMBL" id="JAFFZS010000001">
    <property type="protein sequence ID" value="MBN0042970.1"/>
    <property type="molecule type" value="Genomic_DNA"/>
</dbReference>
<evidence type="ECO:0000313" key="2">
    <source>
        <dbReference type="EMBL" id="MBN0042970.1"/>
    </source>
</evidence>
<name>A0ABS2VIP8_STRAS</name>
<reference evidence="2 3" key="1">
    <citation type="submission" date="2021-02" db="EMBL/GenBank/DDBJ databases">
        <title>Whole genome sequencing of Streptomyces actuosus VRA1.</title>
        <authorList>
            <person name="Sen G."/>
            <person name="Sen A."/>
        </authorList>
    </citation>
    <scope>NUCLEOTIDE SEQUENCE [LARGE SCALE GENOMIC DNA]</scope>
    <source>
        <strain evidence="2 3">VRA1</strain>
    </source>
</reference>